<dbReference type="InterPro" id="IPR018490">
    <property type="entry name" value="cNMP-bd_dom_sf"/>
</dbReference>
<dbReference type="InterPro" id="IPR036390">
    <property type="entry name" value="WH_DNA-bd_sf"/>
</dbReference>
<dbReference type="GO" id="GO:0003700">
    <property type="term" value="F:DNA-binding transcription factor activity"/>
    <property type="evidence" value="ECO:0007669"/>
    <property type="project" value="TreeGrafter"/>
</dbReference>
<dbReference type="InterPro" id="IPR000595">
    <property type="entry name" value="cNMP-bd_dom"/>
</dbReference>
<keyword evidence="3" id="KW-0804">Transcription</keyword>
<evidence type="ECO:0000256" key="1">
    <source>
        <dbReference type="ARBA" id="ARBA00023015"/>
    </source>
</evidence>
<evidence type="ECO:0000256" key="2">
    <source>
        <dbReference type="ARBA" id="ARBA00023125"/>
    </source>
</evidence>
<protein>
    <submittedName>
        <fullName evidence="5">Crp/Fnr family transcriptional regulator</fullName>
    </submittedName>
</protein>
<organism evidence="5 6">
    <name type="scientific">Thermosynechococcus sichuanensis E542</name>
    <dbReference type="NCBI Taxonomy" id="2016101"/>
    <lineage>
        <taxon>Bacteria</taxon>
        <taxon>Bacillati</taxon>
        <taxon>Cyanobacteriota</taxon>
        <taxon>Cyanophyceae</taxon>
        <taxon>Acaryochloridales</taxon>
        <taxon>Thermosynechococcaceae</taxon>
        <taxon>Thermosynechococcus</taxon>
        <taxon>Thermosynechococcus sichuanensis</taxon>
    </lineage>
</organism>
<dbReference type="KEGG" id="tsq:D3A95_08605"/>
<dbReference type="AlphaFoldDB" id="A0A7D6IN12"/>
<proteinExistence type="predicted"/>
<dbReference type="RefSeq" id="WP_181494634.1">
    <property type="nucleotide sequence ID" value="NZ_CP032152.1"/>
</dbReference>
<dbReference type="PANTHER" id="PTHR24567">
    <property type="entry name" value="CRP FAMILY TRANSCRIPTIONAL REGULATORY PROTEIN"/>
    <property type="match status" value="1"/>
</dbReference>
<dbReference type="Proteomes" id="UP000261812">
    <property type="component" value="Chromosome"/>
</dbReference>
<dbReference type="PANTHER" id="PTHR24567:SF74">
    <property type="entry name" value="HTH-TYPE TRANSCRIPTIONAL REGULATOR ARCR"/>
    <property type="match status" value="1"/>
</dbReference>
<dbReference type="GO" id="GO:0003677">
    <property type="term" value="F:DNA binding"/>
    <property type="evidence" value="ECO:0007669"/>
    <property type="project" value="UniProtKB-KW"/>
</dbReference>
<feature type="domain" description="Cyclic nucleotide-binding" evidence="4">
    <location>
        <begin position="15"/>
        <end position="135"/>
    </location>
</feature>
<keyword evidence="6" id="KW-1185">Reference proteome</keyword>
<name>A0A7D6IN12_9CYAN</name>
<dbReference type="InterPro" id="IPR014710">
    <property type="entry name" value="RmlC-like_jellyroll"/>
</dbReference>
<reference evidence="6" key="1">
    <citation type="submission" date="2018-09" db="EMBL/GenBank/DDBJ databases">
        <title>Complete genome sequence of thermophilic cyanobacteria strain Thermosynechococcus elongatus PKUAC-SCTE542.</title>
        <authorList>
            <person name="Liang Y."/>
            <person name="Tang J."/>
            <person name="Daroch M."/>
        </authorList>
    </citation>
    <scope>NUCLEOTIDE SEQUENCE [LARGE SCALE GENOMIC DNA]</scope>
    <source>
        <strain evidence="6">E542</strain>
    </source>
</reference>
<evidence type="ECO:0000313" key="6">
    <source>
        <dbReference type="Proteomes" id="UP000261812"/>
    </source>
</evidence>
<dbReference type="SUPFAM" id="SSF46785">
    <property type="entry name" value="Winged helix' DNA-binding domain"/>
    <property type="match status" value="1"/>
</dbReference>
<keyword evidence="1" id="KW-0805">Transcription regulation</keyword>
<sequence length="236" mass="26159">MSSIETENFSQLFPLFGASSQEALSSMLSVAWHNTYPAGRAILIEDAWGNAVYFILSGWVKVRRLLTNGDFLTLAILGPGDFFGEMAILDQSPRSTDVVALCPAEVLSVPAQKFVHVLRHEPDLHYRMLQLMAQRLRLTNTRIELLHQPPAVKLAHVLVNLARRYGQHPGGNANTAVIFNVPIKDLADVANISADEAHQLLDKLVAKNWIKIDAAKQQLQILNLPQLEQLAQQAVS</sequence>
<dbReference type="EMBL" id="CP032152">
    <property type="protein sequence ID" value="QLL29291.1"/>
    <property type="molecule type" value="Genomic_DNA"/>
</dbReference>
<accession>A0A7D6IN12</accession>
<dbReference type="Pfam" id="PF13545">
    <property type="entry name" value="HTH_Crp_2"/>
    <property type="match status" value="1"/>
</dbReference>
<dbReference type="Pfam" id="PF00027">
    <property type="entry name" value="cNMP_binding"/>
    <property type="match status" value="1"/>
</dbReference>
<dbReference type="PROSITE" id="PS50042">
    <property type="entry name" value="CNMP_BINDING_3"/>
    <property type="match status" value="1"/>
</dbReference>
<keyword evidence="2" id="KW-0238">DNA-binding</keyword>
<dbReference type="CDD" id="cd00038">
    <property type="entry name" value="CAP_ED"/>
    <property type="match status" value="1"/>
</dbReference>
<dbReference type="InterPro" id="IPR050397">
    <property type="entry name" value="Env_Response_Regulators"/>
</dbReference>
<dbReference type="SUPFAM" id="SSF51206">
    <property type="entry name" value="cAMP-binding domain-like"/>
    <property type="match status" value="1"/>
</dbReference>
<evidence type="ECO:0000256" key="3">
    <source>
        <dbReference type="ARBA" id="ARBA00023163"/>
    </source>
</evidence>
<evidence type="ECO:0000259" key="4">
    <source>
        <dbReference type="PROSITE" id="PS50042"/>
    </source>
</evidence>
<dbReference type="SMART" id="SM00100">
    <property type="entry name" value="cNMP"/>
    <property type="match status" value="1"/>
</dbReference>
<dbReference type="GO" id="GO:0005829">
    <property type="term" value="C:cytosol"/>
    <property type="evidence" value="ECO:0007669"/>
    <property type="project" value="TreeGrafter"/>
</dbReference>
<evidence type="ECO:0000313" key="5">
    <source>
        <dbReference type="EMBL" id="QLL29291.1"/>
    </source>
</evidence>
<dbReference type="InterPro" id="IPR012318">
    <property type="entry name" value="HTH_CRP"/>
</dbReference>
<dbReference type="Gene3D" id="2.60.120.10">
    <property type="entry name" value="Jelly Rolls"/>
    <property type="match status" value="1"/>
</dbReference>
<dbReference type="Gene3D" id="1.10.10.10">
    <property type="entry name" value="Winged helix-like DNA-binding domain superfamily/Winged helix DNA-binding domain"/>
    <property type="match status" value="1"/>
</dbReference>
<dbReference type="InterPro" id="IPR036388">
    <property type="entry name" value="WH-like_DNA-bd_sf"/>
</dbReference>
<gene>
    <name evidence="5" type="ORF">D3A95_08605</name>
</gene>